<feature type="site" description="Important for enzyme activity" evidence="9">
    <location>
        <position position="308"/>
    </location>
</feature>
<keyword evidence="5" id="KW-0560">Oxidoreductase</keyword>
<sequence length="520" mass="53703">MNELRDVARWGTPADAVTLSSGVRGLLSAALGITSPRPAASTAELPAGTLSETVLKELRSVCPAVSTDDESRLAHAAGKSTDDLLRLRAGRADDAPDAVARPATQQQVADLLAACSRHRVAVVPFGGGTSVVGGLAARREGFAGVLAVDLAALDRLVHLDRVSRTATFEAGVRAPRAEQLLAAEGFTLGHFPQSFEYASLGGFAATRSSGQASAGYGRFDRMVVGLRAATPIGLLDTGRAPESAAGPDLRQLLLGSEGAFGVITELTVRIHPAPQARHYAGWSFPSFDVGAHAVRALAQDGPLPTVLRLSDEAETAINAATGGPQADGCLAVVGVEGTAEDVAGRTAALEQRLTALGGTPLGTAPGDAWQEGRFRAPYLRDALLDAGAIAETLETATFWDRLPATYAAVRGALMENLSGAGTPPLVLCHISHVYDSGASLYFTVVAAQTEEPIAQWQAAKAAASDAIAASGATITHHHGVGRAHRPWYTREIGDVGVAALRGVKQALDPHGILNPGILLP</sequence>
<evidence type="ECO:0000256" key="8">
    <source>
        <dbReference type="PIRSR" id="PIRSR625650-3"/>
    </source>
</evidence>
<dbReference type="InterPro" id="IPR016166">
    <property type="entry name" value="FAD-bd_PCMH"/>
</dbReference>
<dbReference type="Gene3D" id="3.30.43.10">
    <property type="entry name" value="Uridine Diphospho-n-acetylenolpyruvylglucosamine Reductase, domain 2"/>
    <property type="match status" value="1"/>
</dbReference>
<evidence type="ECO:0000256" key="2">
    <source>
        <dbReference type="ARBA" id="ARBA00008000"/>
    </source>
</evidence>
<evidence type="ECO:0000256" key="9">
    <source>
        <dbReference type="PIRSR" id="PIRSR625650-4"/>
    </source>
</evidence>
<evidence type="ECO:0000256" key="4">
    <source>
        <dbReference type="ARBA" id="ARBA00022827"/>
    </source>
</evidence>
<dbReference type="Proteomes" id="UP000198415">
    <property type="component" value="Unassembled WGS sequence"/>
</dbReference>
<evidence type="ECO:0000313" key="11">
    <source>
        <dbReference type="EMBL" id="SNT05390.1"/>
    </source>
</evidence>
<evidence type="ECO:0000313" key="12">
    <source>
        <dbReference type="Proteomes" id="UP000198415"/>
    </source>
</evidence>
<dbReference type="Gene3D" id="3.30.70.3450">
    <property type="match status" value="1"/>
</dbReference>
<dbReference type="InterPro" id="IPR016169">
    <property type="entry name" value="FAD-bd_PCMH_sub2"/>
</dbReference>
<gene>
    <name evidence="11" type="ORF">SAMN06264365_13548</name>
</gene>
<comment type="cofactor">
    <cofactor evidence="1 8">
        <name>FAD</name>
        <dbReference type="ChEBI" id="CHEBI:57692"/>
    </cofactor>
</comment>
<dbReference type="Gene3D" id="3.30.300.330">
    <property type="match status" value="1"/>
</dbReference>
<dbReference type="GO" id="GO:0008610">
    <property type="term" value="P:lipid biosynthetic process"/>
    <property type="evidence" value="ECO:0007669"/>
    <property type="project" value="InterPro"/>
</dbReference>
<feature type="binding site" evidence="8">
    <location>
        <begin position="124"/>
        <end position="130"/>
    </location>
    <ligand>
        <name>FAD</name>
        <dbReference type="ChEBI" id="CHEBI:57692"/>
    </ligand>
</feature>
<dbReference type="InterPro" id="IPR025650">
    <property type="entry name" value="Alkyl-DHAP_Synthase"/>
</dbReference>
<dbReference type="Pfam" id="PF02913">
    <property type="entry name" value="FAD-oxidase_C"/>
    <property type="match status" value="1"/>
</dbReference>
<dbReference type="GO" id="GO:0016491">
    <property type="term" value="F:oxidoreductase activity"/>
    <property type="evidence" value="ECO:0007669"/>
    <property type="project" value="UniProtKB-KW"/>
</dbReference>
<dbReference type="RefSeq" id="WP_089298968.1">
    <property type="nucleotide sequence ID" value="NZ_BOMU01000125.1"/>
</dbReference>
<dbReference type="InterPro" id="IPR004113">
    <property type="entry name" value="FAD-bd_oxidored_4_C"/>
</dbReference>
<feature type="binding site" evidence="8">
    <location>
        <begin position="257"/>
        <end position="263"/>
    </location>
    <ligand>
        <name>FAD</name>
        <dbReference type="ChEBI" id="CHEBI:57692"/>
    </ligand>
</feature>
<dbReference type="GO" id="GO:0071949">
    <property type="term" value="F:FAD binding"/>
    <property type="evidence" value="ECO:0007669"/>
    <property type="project" value="InterPro"/>
</dbReference>
<dbReference type="AlphaFoldDB" id="A0A239JHT8"/>
<accession>A0A239JHT8</accession>
<dbReference type="Gene3D" id="1.10.45.10">
    <property type="entry name" value="Vanillyl-alcohol Oxidase, Chain A, domain 4"/>
    <property type="match status" value="1"/>
</dbReference>
<proteinExistence type="inferred from homology"/>
<protein>
    <submittedName>
        <fullName evidence="11">Alkyldihydroxyacetonephosphate synthase</fullName>
    </submittedName>
</protein>
<dbReference type="InterPro" id="IPR006094">
    <property type="entry name" value="Oxid_FAD_bind_N"/>
</dbReference>
<evidence type="ECO:0000256" key="5">
    <source>
        <dbReference type="ARBA" id="ARBA00023002"/>
    </source>
</evidence>
<evidence type="ECO:0000256" key="6">
    <source>
        <dbReference type="PIRSR" id="PIRSR625650-1"/>
    </source>
</evidence>
<feature type="binding site" evidence="8">
    <location>
        <begin position="206"/>
        <end position="209"/>
    </location>
    <ligand>
        <name>FAD</name>
        <dbReference type="ChEBI" id="CHEBI:57692"/>
    </ligand>
</feature>
<dbReference type="PANTHER" id="PTHR46568">
    <property type="entry name" value="ALKYLDIHYDROXYACETONEPHOSPHATE SYNTHASE, PEROXISOMAL"/>
    <property type="match status" value="1"/>
</dbReference>
<dbReference type="FunFam" id="1.10.45.10:FF:000001">
    <property type="entry name" value="D-lactate dehydrogenase mitochondrial"/>
    <property type="match status" value="1"/>
</dbReference>
<keyword evidence="3" id="KW-0285">Flavoprotein</keyword>
<dbReference type="Gene3D" id="3.30.465.10">
    <property type="match status" value="1"/>
</dbReference>
<dbReference type="EMBL" id="FZNR01000035">
    <property type="protein sequence ID" value="SNT05390.1"/>
    <property type="molecule type" value="Genomic_DNA"/>
</dbReference>
<dbReference type="InterPro" id="IPR016164">
    <property type="entry name" value="FAD-linked_Oxase-like_C"/>
</dbReference>
<dbReference type="GO" id="GO:0008609">
    <property type="term" value="F:alkylglycerone-phosphate synthase activity"/>
    <property type="evidence" value="ECO:0007669"/>
    <property type="project" value="InterPro"/>
</dbReference>
<comment type="similarity">
    <text evidence="2">Belongs to the FAD-binding oxidoreductase/transferase type 4 family.</text>
</comment>
<evidence type="ECO:0000256" key="3">
    <source>
        <dbReference type="ARBA" id="ARBA00022630"/>
    </source>
</evidence>
<keyword evidence="12" id="KW-1185">Reference proteome</keyword>
<dbReference type="PANTHER" id="PTHR46568:SF1">
    <property type="entry name" value="ALKYLDIHYDROXYACETONEPHOSPHATE SYNTHASE, PEROXISOMAL"/>
    <property type="match status" value="1"/>
</dbReference>
<dbReference type="InterPro" id="IPR016171">
    <property type="entry name" value="Vanillyl_alc_oxidase_C-sub2"/>
</dbReference>
<dbReference type="OrthoDB" id="9811557at2"/>
<dbReference type="InterPro" id="IPR036318">
    <property type="entry name" value="FAD-bd_PCMH-like_sf"/>
</dbReference>
<dbReference type="InterPro" id="IPR016167">
    <property type="entry name" value="FAD-bd_PCMH_sub1"/>
</dbReference>
<dbReference type="Pfam" id="PF01565">
    <property type="entry name" value="FAD_binding_4"/>
    <property type="match status" value="1"/>
</dbReference>
<dbReference type="PROSITE" id="PS51387">
    <property type="entry name" value="FAD_PCMH"/>
    <property type="match status" value="1"/>
</dbReference>
<feature type="active site" description="Proton donor/acceptor" evidence="6">
    <location>
        <position position="441"/>
    </location>
</feature>
<dbReference type="SUPFAM" id="SSF56176">
    <property type="entry name" value="FAD-binding/transporter-associated domain-like"/>
    <property type="match status" value="1"/>
</dbReference>
<organism evidence="11 12">
    <name type="scientific">Actinoplanes regularis</name>
    <dbReference type="NCBI Taxonomy" id="52697"/>
    <lineage>
        <taxon>Bacteria</taxon>
        <taxon>Bacillati</taxon>
        <taxon>Actinomycetota</taxon>
        <taxon>Actinomycetes</taxon>
        <taxon>Micromonosporales</taxon>
        <taxon>Micromonosporaceae</taxon>
        <taxon>Actinoplanes</taxon>
    </lineage>
</organism>
<feature type="domain" description="FAD-binding PCMH-type" evidence="10">
    <location>
        <begin position="92"/>
        <end position="273"/>
    </location>
</feature>
<evidence type="ECO:0000256" key="1">
    <source>
        <dbReference type="ARBA" id="ARBA00001974"/>
    </source>
</evidence>
<dbReference type="SUPFAM" id="SSF55103">
    <property type="entry name" value="FAD-linked oxidases, C-terminal domain"/>
    <property type="match status" value="1"/>
</dbReference>
<reference evidence="11 12" key="1">
    <citation type="submission" date="2017-06" db="EMBL/GenBank/DDBJ databases">
        <authorList>
            <person name="Kim H.J."/>
            <person name="Triplett B.A."/>
        </authorList>
    </citation>
    <scope>NUCLEOTIDE SEQUENCE [LARGE SCALE GENOMIC DNA]</scope>
    <source>
        <strain evidence="11 12">DSM 43151</strain>
    </source>
</reference>
<evidence type="ECO:0000259" key="10">
    <source>
        <dbReference type="PROSITE" id="PS51387"/>
    </source>
</evidence>
<evidence type="ECO:0000256" key="7">
    <source>
        <dbReference type="PIRSR" id="PIRSR625650-2"/>
    </source>
</evidence>
<keyword evidence="4 8" id="KW-0274">FAD</keyword>
<name>A0A239JHT8_9ACTN</name>
<feature type="binding site" evidence="7">
    <location>
        <position position="380"/>
    </location>
    <ligand>
        <name>substrate</name>
    </ligand>
</feature>